<dbReference type="InterPro" id="IPR018114">
    <property type="entry name" value="TRYPSIN_HIS"/>
</dbReference>
<keyword evidence="2" id="KW-0964">Secreted</keyword>
<dbReference type="FunFam" id="2.40.10.10:FF:000120">
    <property type="entry name" value="Putative serine protease"/>
    <property type="match status" value="1"/>
</dbReference>
<evidence type="ECO:0000256" key="1">
    <source>
        <dbReference type="ARBA" id="ARBA00004613"/>
    </source>
</evidence>
<name>A0A913X7N7_EXADI</name>
<dbReference type="KEGG" id="epa:110238901"/>
<evidence type="ECO:0000256" key="7">
    <source>
        <dbReference type="ARBA" id="ARBA00023157"/>
    </source>
</evidence>
<dbReference type="GeneID" id="110238901"/>
<evidence type="ECO:0000313" key="12">
    <source>
        <dbReference type="Proteomes" id="UP000887567"/>
    </source>
</evidence>
<dbReference type="OrthoDB" id="10012881at2759"/>
<dbReference type="InterPro" id="IPR050127">
    <property type="entry name" value="Serine_Proteases_S1"/>
</dbReference>
<dbReference type="PROSITE" id="PS00134">
    <property type="entry name" value="TRYPSIN_HIS"/>
    <property type="match status" value="1"/>
</dbReference>
<dbReference type="Gene3D" id="2.40.10.10">
    <property type="entry name" value="Trypsin-like serine proteases"/>
    <property type="match status" value="1"/>
</dbReference>
<dbReference type="AlphaFoldDB" id="A0A913X7N7"/>
<reference evidence="11" key="1">
    <citation type="submission" date="2022-11" db="UniProtKB">
        <authorList>
            <consortium name="EnsemblMetazoa"/>
        </authorList>
    </citation>
    <scope>IDENTIFICATION</scope>
</reference>
<dbReference type="GO" id="GO:0006508">
    <property type="term" value="P:proteolysis"/>
    <property type="evidence" value="ECO:0007669"/>
    <property type="project" value="UniProtKB-KW"/>
</dbReference>
<feature type="signal peptide" evidence="9">
    <location>
        <begin position="1"/>
        <end position="23"/>
    </location>
</feature>
<sequence length="323" mass="35150">MDRIVFIILVVEITIMFYRDVFAGDCGVRSAYADQLIGDKRITGGQESMPGAWPWMAALYVDGPPVFFKCGAALLSERWVITAGHCGLIANGLALAGAHTMPSRIRVRLGEHNLNAASGSEQEIIANKVIFHPKWDILTKPSSKGPKTVSIYDMMLVELKEPAKITAQVSPICLSTQSFPPGKMCHIAGWGNEKVNGPVHGTLHEAAIPVVTQQECNKPESYCGSITDDLVCAGFLQGGKDTCEGDSGGPLMCKGNDQRWYIAGVASFGHTECGIPHKYGIYSKIATSIEWITNNTGITLPVNTMNDYNPYSYNNYNIWNPFG</sequence>
<evidence type="ECO:0000256" key="9">
    <source>
        <dbReference type="SAM" id="SignalP"/>
    </source>
</evidence>
<keyword evidence="3 8" id="KW-0645">Protease</keyword>
<accession>A0A913X7N7</accession>
<dbReference type="Pfam" id="PF00089">
    <property type="entry name" value="Trypsin"/>
    <property type="match status" value="1"/>
</dbReference>
<evidence type="ECO:0000256" key="8">
    <source>
        <dbReference type="RuleBase" id="RU363034"/>
    </source>
</evidence>
<dbReference type="InterPro" id="IPR001254">
    <property type="entry name" value="Trypsin_dom"/>
</dbReference>
<dbReference type="PRINTS" id="PR00722">
    <property type="entry name" value="CHYMOTRYPSIN"/>
</dbReference>
<keyword evidence="12" id="KW-1185">Reference proteome</keyword>
<feature type="domain" description="Peptidase S1" evidence="10">
    <location>
        <begin position="42"/>
        <end position="297"/>
    </location>
</feature>
<evidence type="ECO:0000256" key="2">
    <source>
        <dbReference type="ARBA" id="ARBA00022525"/>
    </source>
</evidence>
<dbReference type="PROSITE" id="PS00135">
    <property type="entry name" value="TRYPSIN_SER"/>
    <property type="match status" value="1"/>
</dbReference>
<evidence type="ECO:0000313" key="11">
    <source>
        <dbReference type="EnsemblMetazoa" id="XP_020900252.1"/>
    </source>
</evidence>
<dbReference type="CDD" id="cd00190">
    <property type="entry name" value="Tryp_SPc"/>
    <property type="match status" value="1"/>
</dbReference>
<keyword evidence="6 8" id="KW-0720">Serine protease</keyword>
<evidence type="ECO:0000256" key="6">
    <source>
        <dbReference type="ARBA" id="ARBA00022825"/>
    </source>
</evidence>
<proteinExistence type="predicted"/>
<dbReference type="GO" id="GO:0005615">
    <property type="term" value="C:extracellular space"/>
    <property type="evidence" value="ECO:0007669"/>
    <property type="project" value="TreeGrafter"/>
</dbReference>
<dbReference type="InterPro" id="IPR001314">
    <property type="entry name" value="Peptidase_S1A"/>
</dbReference>
<dbReference type="SMART" id="SM00020">
    <property type="entry name" value="Tryp_SPc"/>
    <property type="match status" value="1"/>
</dbReference>
<dbReference type="GO" id="GO:0004252">
    <property type="term" value="F:serine-type endopeptidase activity"/>
    <property type="evidence" value="ECO:0007669"/>
    <property type="project" value="InterPro"/>
</dbReference>
<dbReference type="EnsemblMetazoa" id="XM_021044593.2">
    <property type="protein sequence ID" value="XP_020900252.1"/>
    <property type="gene ID" value="LOC110238901"/>
</dbReference>
<keyword evidence="7" id="KW-1015">Disulfide bond</keyword>
<dbReference type="InterPro" id="IPR033116">
    <property type="entry name" value="TRYPSIN_SER"/>
</dbReference>
<evidence type="ECO:0000259" key="10">
    <source>
        <dbReference type="PROSITE" id="PS50240"/>
    </source>
</evidence>
<dbReference type="SUPFAM" id="SSF50494">
    <property type="entry name" value="Trypsin-like serine proteases"/>
    <property type="match status" value="1"/>
</dbReference>
<evidence type="ECO:0000256" key="3">
    <source>
        <dbReference type="ARBA" id="ARBA00022670"/>
    </source>
</evidence>
<protein>
    <recommendedName>
        <fullName evidence="10">Peptidase S1 domain-containing protein</fullName>
    </recommendedName>
</protein>
<dbReference type="PANTHER" id="PTHR24264:SF65">
    <property type="entry name" value="SRCR DOMAIN-CONTAINING PROTEIN"/>
    <property type="match status" value="1"/>
</dbReference>
<keyword evidence="4 9" id="KW-0732">Signal</keyword>
<dbReference type="RefSeq" id="XP_020900252.1">
    <property type="nucleotide sequence ID" value="XM_021044593.2"/>
</dbReference>
<dbReference type="InterPro" id="IPR043504">
    <property type="entry name" value="Peptidase_S1_PA_chymotrypsin"/>
</dbReference>
<keyword evidence="5 8" id="KW-0378">Hydrolase</keyword>
<evidence type="ECO:0000256" key="5">
    <source>
        <dbReference type="ARBA" id="ARBA00022801"/>
    </source>
</evidence>
<dbReference type="PROSITE" id="PS50240">
    <property type="entry name" value="TRYPSIN_DOM"/>
    <property type="match status" value="1"/>
</dbReference>
<evidence type="ECO:0000256" key="4">
    <source>
        <dbReference type="ARBA" id="ARBA00022729"/>
    </source>
</evidence>
<dbReference type="InterPro" id="IPR009003">
    <property type="entry name" value="Peptidase_S1_PA"/>
</dbReference>
<feature type="chain" id="PRO_5037800700" description="Peptidase S1 domain-containing protein" evidence="9">
    <location>
        <begin position="24"/>
        <end position="323"/>
    </location>
</feature>
<dbReference type="OMA" id="CGLIANG"/>
<dbReference type="PANTHER" id="PTHR24264">
    <property type="entry name" value="TRYPSIN-RELATED"/>
    <property type="match status" value="1"/>
</dbReference>
<organism evidence="11 12">
    <name type="scientific">Exaiptasia diaphana</name>
    <name type="common">Tropical sea anemone</name>
    <name type="synonym">Aiptasia pulchella</name>
    <dbReference type="NCBI Taxonomy" id="2652724"/>
    <lineage>
        <taxon>Eukaryota</taxon>
        <taxon>Metazoa</taxon>
        <taxon>Cnidaria</taxon>
        <taxon>Anthozoa</taxon>
        <taxon>Hexacorallia</taxon>
        <taxon>Actiniaria</taxon>
        <taxon>Aiptasiidae</taxon>
        <taxon>Exaiptasia</taxon>
    </lineage>
</organism>
<comment type="subcellular location">
    <subcellularLocation>
        <location evidence="1">Secreted</location>
    </subcellularLocation>
</comment>
<dbReference type="Proteomes" id="UP000887567">
    <property type="component" value="Unplaced"/>
</dbReference>